<feature type="compositionally biased region" description="Acidic residues" evidence="1">
    <location>
        <begin position="162"/>
        <end position="171"/>
    </location>
</feature>
<protein>
    <submittedName>
        <fullName evidence="2">Uncharacterized protein</fullName>
    </submittedName>
</protein>
<gene>
    <name evidence="2" type="ORF">BD410DRAFT_901363</name>
</gene>
<dbReference type="STRING" id="50990.A0A4Y7PRA3"/>
<proteinExistence type="predicted"/>
<dbReference type="EMBL" id="ML170218">
    <property type="protein sequence ID" value="TDL17695.1"/>
    <property type="molecule type" value="Genomic_DNA"/>
</dbReference>
<keyword evidence="3" id="KW-1185">Reference proteome</keyword>
<reference evidence="2 3" key="1">
    <citation type="submission" date="2018-06" db="EMBL/GenBank/DDBJ databases">
        <title>A transcriptomic atlas of mushroom development highlights an independent origin of complex multicellularity.</title>
        <authorList>
            <consortium name="DOE Joint Genome Institute"/>
            <person name="Krizsan K."/>
            <person name="Almasi E."/>
            <person name="Merenyi Z."/>
            <person name="Sahu N."/>
            <person name="Viragh M."/>
            <person name="Koszo T."/>
            <person name="Mondo S."/>
            <person name="Kiss B."/>
            <person name="Balint B."/>
            <person name="Kues U."/>
            <person name="Barry K."/>
            <person name="Hegedus J.C."/>
            <person name="Henrissat B."/>
            <person name="Johnson J."/>
            <person name="Lipzen A."/>
            <person name="Ohm R."/>
            <person name="Nagy I."/>
            <person name="Pangilinan J."/>
            <person name="Yan J."/>
            <person name="Xiong Y."/>
            <person name="Grigoriev I.V."/>
            <person name="Hibbett D.S."/>
            <person name="Nagy L.G."/>
        </authorList>
    </citation>
    <scope>NUCLEOTIDE SEQUENCE [LARGE SCALE GENOMIC DNA]</scope>
    <source>
        <strain evidence="2 3">SZMC22713</strain>
    </source>
</reference>
<evidence type="ECO:0000313" key="3">
    <source>
        <dbReference type="Proteomes" id="UP000294933"/>
    </source>
</evidence>
<name>A0A4Y7PRA3_9AGAM</name>
<feature type="region of interest" description="Disordered" evidence="1">
    <location>
        <begin position="318"/>
        <end position="341"/>
    </location>
</feature>
<evidence type="ECO:0000256" key="1">
    <source>
        <dbReference type="SAM" id="MobiDB-lite"/>
    </source>
</evidence>
<feature type="region of interest" description="Disordered" evidence="1">
    <location>
        <begin position="155"/>
        <end position="207"/>
    </location>
</feature>
<dbReference type="Proteomes" id="UP000294933">
    <property type="component" value="Unassembled WGS sequence"/>
</dbReference>
<feature type="region of interest" description="Disordered" evidence="1">
    <location>
        <begin position="228"/>
        <end position="248"/>
    </location>
</feature>
<accession>A0A4Y7PRA3</accession>
<feature type="compositionally biased region" description="Basic residues" evidence="1">
    <location>
        <begin position="175"/>
        <end position="185"/>
    </location>
</feature>
<evidence type="ECO:0000313" key="2">
    <source>
        <dbReference type="EMBL" id="TDL17695.1"/>
    </source>
</evidence>
<organism evidence="2 3">
    <name type="scientific">Rickenella mellea</name>
    <dbReference type="NCBI Taxonomy" id="50990"/>
    <lineage>
        <taxon>Eukaryota</taxon>
        <taxon>Fungi</taxon>
        <taxon>Dikarya</taxon>
        <taxon>Basidiomycota</taxon>
        <taxon>Agaricomycotina</taxon>
        <taxon>Agaricomycetes</taxon>
        <taxon>Hymenochaetales</taxon>
        <taxon>Rickenellaceae</taxon>
        <taxon>Rickenella</taxon>
    </lineage>
</organism>
<dbReference type="OrthoDB" id="3045711at2759"/>
<feature type="region of interest" description="Disordered" evidence="1">
    <location>
        <begin position="108"/>
        <end position="129"/>
    </location>
</feature>
<dbReference type="AlphaFoldDB" id="A0A4Y7PRA3"/>
<feature type="compositionally biased region" description="Basic residues" evidence="1">
    <location>
        <begin position="325"/>
        <end position="341"/>
    </location>
</feature>
<feature type="region of interest" description="Disordered" evidence="1">
    <location>
        <begin position="438"/>
        <end position="457"/>
    </location>
</feature>
<feature type="compositionally biased region" description="Basic and acidic residues" evidence="1">
    <location>
        <begin position="186"/>
        <end position="207"/>
    </location>
</feature>
<dbReference type="VEuPathDB" id="FungiDB:BD410DRAFT_901363"/>
<sequence>MVRSNPLLGASSTSITPAQDINHTQLMFQLSQLSPEQLQGLITMAAIRGGTHQPPPPVPQEPNTQLQHSMIPEGNRNVLTSGQARGTRFSGFEVDLRLISEAHIVSSVAPPGTSLNAPTSRREPPIDPSLLETSEISLVMAEVKGLRAELEELKRARHSASDDDGDADDENDGRQRKRKRTKRRSLRSEHILSVKTDRLNREQKETRNELHGMVKREMEELTGITKKEALPGPTTPVPAHTDETNSDHRQLMHSKLDRDVTDAKNKAIIMRAAELVFKEQTDGDLRKLKHKDVKFTEADLRSFATAVLRSWKRRFEAENNGEKGRKAKLQAQKNKRHQRQRTLKAARLAVAELYAEIHDGADPSCLLETDWMTEEVSSLDTSDDEEKEAHRQKMVQAARLTEKEIECGTVVLEKIKPLFRSDEVDGIYEELDQLGRKKQKESGKTYARKPRADLGRTRVQPPAVSLYPFMVRESWFEDHIAGTSLEDNFEVLPEDPEGFGSNP</sequence>